<evidence type="ECO:0000256" key="1">
    <source>
        <dbReference type="SAM" id="MobiDB-lite"/>
    </source>
</evidence>
<proteinExistence type="predicted"/>
<evidence type="ECO:0000313" key="3">
    <source>
        <dbReference type="Proteomes" id="UP000326924"/>
    </source>
</evidence>
<feature type="compositionally biased region" description="Polar residues" evidence="1">
    <location>
        <begin position="90"/>
        <end position="101"/>
    </location>
</feature>
<name>A0A5J5ETD4_9PEZI</name>
<feature type="region of interest" description="Disordered" evidence="1">
    <location>
        <begin position="90"/>
        <end position="115"/>
    </location>
</feature>
<protein>
    <submittedName>
        <fullName evidence="2">Uncharacterized protein</fullName>
    </submittedName>
</protein>
<dbReference type="Proteomes" id="UP000326924">
    <property type="component" value="Unassembled WGS sequence"/>
</dbReference>
<dbReference type="InParanoid" id="A0A5J5ETD4"/>
<dbReference type="AlphaFoldDB" id="A0A5J5ETD4"/>
<gene>
    <name evidence="2" type="ORF">FN846DRAFT_891418</name>
</gene>
<reference evidence="2 3" key="1">
    <citation type="submission" date="2019-09" db="EMBL/GenBank/DDBJ databases">
        <title>Draft genome of the ectomycorrhizal ascomycete Sphaerosporella brunnea.</title>
        <authorList>
            <consortium name="DOE Joint Genome Institute"/>
            <person name="Benucci G.M."/>
            <person name="Marozzi G."/>
            <person name="Antonielli L."/>
            <person name="Sanchez S."/>
            <person name="Marco P."/>
            <person name="Wang X."/>
            <person name="Falini L.B."/>
            <person name="Barry K."/>
            <person name="Haridas S."/>
            <person name="Lipzen A."/>
            <person name="Labutti K."/>
            <person name="Grigoriev I.V."/>
            <person name="Murat C."/>
            <person name="Martin F."/>
            <person name="Albertini E."/>
            <person name="Donnini D."/>
            <person name="Bonito G."/>
        </authorList>
    </citation>
    <scope>NUCLEOTIDE SEQUENCE [LARGE SCALE GENOMIC DNA]</scope>
    <source>
        <strain evidence="2 3">Sb_GMNB300</strain>
    </source>
</reference>
<organism evidence="2 3">
    <name type="scientific">Sphaerosporella brunnea</name>
    <dbReference type="NCBI Taxonomy" id="1250544"/>
    <lineage>
        <taxon>Eukaryota</taxon>
        <taxon>Fungi</taxon>
        <taxon>Dikarya</taxon>
        <taxon>Ascomycota</taxon>
        <taxon>Pezizomycotina</taxon>
        <taxon>Pezizomycetes</taxon>
        <taxon>Pezizales</taxon>
        <taxon>Pyronemataceae</taxon>
        <taxon>Sphaerosporella</taxon>
    </lineage>
</organism>
<keyword evidence="3" id="KW-1185">Reference proteome</keyword>
<accession>A0A5J5ETD4</accession>
<evidence type="ECO:0000313" key="2">
    <source>
        <dbReference type="EMBL" id="KAA8902683.1"/>
    </source>
</evidence>
<dbReference type="EMBL" id="VXIS01000128">
    <property type="protein sequence ID" value="KAA8902683.1"/>
    <property type="molecule type" value="Genomic_DNA"/>
</dbReference>
<sequence length="140" mass="14206">MVILMATDDSFFNRNDGTPDIMPFLQGLPSSPCPSPATTSCPSAAAAALSYTGGKYEGAVAKRGVEHMAAMEVFGALLVPDRKLPNTFATGTSKGNANAGTGNDAFGSSDATQTGPTTAGISPTICLGALLGFTCLLIRE</sequence>
<comment type="caution">
    <text evidence="2">The sequence shown here is derived from an EMBL/GenBank/DDBJ whole genome shotgun (WGS) entry which is preliminary data.</text>
</comment>